<dbReference type="eggNOG" id="arCOG00761">
    <property type="taxonomic scope" value="Archaea"/>
</dbReference>
<gene>
    <name evidence="4" type="ordered locus">Hbut_0597</name>
</gene>
<dbReference type="EnsemblBacteria" id="ABM80456">
    <property type="protein sequence ID" value="ABM80456"/>
    <property type="gene ID" value="Hbut_0597"/>
</dbReference>
<protein>
    <submittedName>
        <fullName evidence="4">Universally conserved protein</fullName>
    </submittedName>
</protein>
<dbReference type="PANTHER" id="PTHR12818:SF0">
    <property type="entry name" value="TRNA (ADENINE(37)-N6)-METHYLTRANSFERASE"/>
    <property type="match status" value="1"/>
</dbReference>
<dbReference type="NCBIfam" id="TIGR00104">
    <property type="entry name" value="tRNA_TsaA"/>
    <property type="match status" value="1"/>
</dbReference>
<dbReference type="InterPro" id="IPR036414">
    <property type="entry name" value="YaeB_N_sf"/>
</dbReference>
<dbReference type="InterPro" id="IPR023370">
    <property type="entry name" value="TrmO-like_N"/>
</dbReference>
<dbReference type="HOGENOM" id="CLU_013458_2_0_2"/>
<keyword evidence="1" id="KW-0949">S-adenosyl-L-methionine</keyword>
<name>A2BKE5_HYPBU</name>
<dbReference type="EMBL" id="CP000493">
    <property type="protein sequence ID" value="ABM80456.1"/>
    <property type="molecule type" value="Genomic_DNA"/>
</dbReference>
<feature type="domain" description="TsaA-like" evidence="3">
    <location>
        <begin position="5"/>
        <end position="144"/>
    </location>
</feature>
<dbReference type="InterPro" id="IPR036413">
    <property type="entry name" value="YaeB-like_sf"/>
</dbReference>
<reference evidence="4 5" key="1">
    <citation type="journal article" date="2007" name="Archaea">
        <title>The genome of Hyperthermus butylicus: a sulfur-reducing, peptide fermenting, neutrophilic Crenarchaeote growing up to 108 degrees C.</title>
        <authorList>
            <person name="Brugger K."/>
            <person name="Chen L."/>
            <person name="Stark M."/>
            <person name="Zibat A."/>
            <person name="Redder P."/>
            <person name="Ruepp A."/>
            <person name="Awayez M."/>
            <person name="She Q."/>
            <person name="Garrett R.A."/>
            <person name="Klenk H.P."/>
        </authorList>
    </citation>
    <scope>NUCLEOTIDE SEQUENCE [LARGE SCALE GENOMIC DNA]</scope>
    <source>
        <strain evidence="5">DSM 5456 / JCM 9403 / PLM1-5</strain>
    </source>
</reference>
<sequence>MEIRLQPIGVVRVDASDEEVKKALHGVEGVIEVFPEYEAGLNGIEGFSHIIVIAYLHKVTDEQRSVLRVRHRRLERLGVDLTGIPEVGVFCTDSPHRPNPIALSIVELVERKGRFLRVRGLDLFDGTPVLDIKGYDRTRCIREIRVPWWLEELEKRVGRVLGEPSFL</sequence>
<dbReference type="SUPFAM" id="SSF118196">
    <property type="entry name" value="YaeB-like"/>
    <property type="match status" value="1"/>
</dbReference>
<accession>A2BKE5</accession>
<organism evidence="4 5">
    <name type="scientific">Hyperthermus butylicus (strain DSM 5456 / JCM 9403 / PLM1-5)</name>
    <dbReference type="NCBI Taxonomy" id="415426"/>
    <lineage>
        <taxon>Archaea</taxon>
        <taxon>Thermoproteota</taxon>
        <taxon>Thermoprotei</taxon>
        <taxon>Desulfurococcales</taxon>
        <taxon>Pyrodictiaceae</taxon>
        <taxon>Hyperthermus</taxon>
    </lineage>
</organism>
<dbReference type="CDD" id="cd09281">
    <property type="entry name" value="UPF0066"/>
    <property type="match status" value="1"/>
</dbReference>
<proteinExistence type="inferred from homology"/>
<dbReference type="InterPro" id="IPR040372">
    <property type="entry name" value="YaeB-like"/>
</dbReference>
<evidence type="ECO:0000256" key="2">
    <source>
        <dbReference type="ARBA" id="ARBA00033753"/>
    </source>
</evidence>
<evidence type="ECO:0000313" key="4">
    <source>
        <dbReference type="EMBL" id="ABM80456.1"/>
    </source>
</evidence>
<dbReference type="AlphaFoldDB" id="A2BKE5"/>
<keyword evidence="5" id="KW-1185">Reference proteome</keyword>
<evidence type="ECO:0000313" key="5">
    <source>
        <dbReference type="Proteomes" id="UP000002593"/>
    </source>
</evidence>
<dbReference type="Proteomes" id="UP000002593">
    <property type="component" value="Chromosome"/>
</dbReference>
<dbReference type="Gene3D" id="2.40.30.70">
    <property type="entry name" value="YaeB-like"/>
    <property type="match status" value="1"/>
</dbReference>
<dbReference type="KEGG" id="hbu:Hbut_0597"/>
<dbReference type="Pfam" id="PF01980">
    <property type="entry name" value="TrmO_N"/>
    <property type="match status" value="1"/>
</dbReference>
<comment type="similarity">
    <text evidence="2">Belongs to the tRNA methyltransferase O family.</text>
</comment>
<dbReference type="PROSITE" id="PS51668">
    <property type="entry name" value="TSAA_2"/>
    <property type="match status" value="1"/>
</dbReference>
<dbReference type="PANTHER" id="PTHR12818">
    <property type="entry name" value="TRNA (ADENINE(37)-N6)-METHYLTRANSFERASE"/>
    <property type="match status" value="1"/>
</dbReference>
<evidence type="ECO:0000259" key="3">
    <source>
        <dbReference type="PROSITE" id="PS51668"/>
    </source>
</evidence>
<evidence type="ECO:0000256" key="1">
    <source>
        <dbReference type="ARBA" id="ARBA00022691"/>
    </source>
</evidence>